<name>A0A2W5W5K9_9BACT</name>
<protein>
    <submittedName>
        <fullName evidence="1">Uncharacterized protein</fullName>
    </submittedName>
</protein>
<evidence type="ECO:0000313" key="2">
    <source>
        <dbReference type="Proteomes" id="UP000249061"/>
    </source>
</evidence>
<dbReference type="Proteomes" id="UP000249061">
    <property type="component" value="Unassembled WGS sequence"/>
</dbReference>
<sequence length="79" mass="8991">MNDEDEPVTTLTRDALFPDVLPAPSRWISVATAADAIHERPEDVQLQLRTLLERFGPELDPVEDLEAWALRQLLRSLVK</sequence>
<comment type="caution">
    <text evidence="1">The sequence shown here is derived from an EMBL/GenBank/DDBJ whole genome shotgun (WGS) entry which is preliminary data.</text>
</comment>
<dbReference type="EMBL" id="QFQP01000001">
    <property type="protein sequence ID" value="PZR18481.1"/>
    <property type="molecule type" value="Genomic_DNA"/>
</dbReference>
<gene>
    <name evidence="1" type="ORF">DI536_00955</name>
</gene>
<accession>A0A2W5W5K9</accession>
<evidence type="ECO:0000313" key="1">
    <source>
        <dbReference type="EMBL" id="PZR18481.1"/>
    </source>
</evidence>
<dbReference type="AlphaFoldDB" id="A0A2W5W5K9"/>
<proteinExistence type="predicted"/>
<organism evidence="1 2">
    <name type="scientific">Archangium gephyra</name>
    <dbReference type="NCBI Taxonomy" id="48"/>
    <lineage>
        <taxon>Bacteria</taxon>
        <taxon>Pseudomonadati</taxon>
        <taxon>Myxococcota</taxon>
        <taxon>Myxococcia</taxon>
        <taxon>Myxococcales</taxon>
        <taxon>Cystobacterineae</taxon>
        <taxon>Archangiaceae</taxon>
        <taxon>Archangium</taxon>
    </lineage>
</organism>
<reference evidence="1 2" key="1">
    <citation type="submission" date="2017-08" db="EMBL/GenBank/DDBJ databases">
        <title>Infants hospitalized years apart are colonized by the same room-sourced microbial strains.</title>
        <authorList>
            <person name="Brooks B."/>
            <person name="Olm M.R."/>
            <person name="Firek B.A."/>
            <person name="Baker R."/>
            <person name="Thomas B.C."/>
            <person name="Morowitz M.J."/>
            <person name="Banfield J.F."/>
        </authorList>
    </citation>
    <scope>NUCLEOTIDE SEQUENCE [LARGE SCALE GENOMIC DNA]</scope>
    <source>
        <strain evidence="1">S2_003_000_R2_14</strain>
    </source>
</reference>